<feature type="domain" description="Inhibitor I9" evidence="12">
    <location>
        <begin position="37"/>
        <end position="127"/>
    </location>
</feature>
<organism evidence="14 15">
    <name type="scientific">Camellia sinensis var. sinensis</name>
    <name type="common">China tea</name>
    <dbReference type="NCBI Taxonomy" id="542762"/>
    <lineage>
        <taxon>Eukaryota</taxon>
        <taxon>Viridiplantae</taxon>
        <taxon>Streptophyta</taxon>
        <taxon>Embryophyta</taxon>
        <taxon>Tracheophyta</taxon>
        <taxon>Spermatophyta</taxon>
        <taxon>Magnoliopsida</taxon>
        <taxon>eudicotyledons</taxon>
        <taxon>Gunneridae</taxon>
        <taxon>Pentapetalae</taxon>
        <taxon>asterids</taxon>
        <taxon>Ericales</taxon>
        <taxon>Theaceae</taxon>
        <taxon>Camellia</taxon>
    </lineage>
</organism>
<evidence type="ECO:0000256" key="8">
    <source>
        <dbReference type="ARBA" id="ARBA00023180"/>
    </source>
</evidence>
<dbReference type="InterPro" id="IPR034197">
    <property type="entry name" value="Peptidases_S8_3"/>
</dbReference>
<keyword evidence="6 10" id="KW-0378">Hydrolase</keyword>
<keyword evidence="5" id="KW-0732">Signal</keyword>
<dbReference type="Gene3D" id="3.40.50.200">
    <property type="entry name" value="Peptidase S8/S53 domain"/>
    <property type="match status" value="2"/>
</dbReference>
<evidence type="ECO:0000256" key="9">
    <source>
        <dbReference type="PIRSR" id="PIRSR615500-1"/>
    </source>
</evidence>
<reference evidence="14 15" key="1">
    <citation type="journal article" date="2018" name="Proc. Natl. Acad. Sci. U.S.A.">
        <title>Draft genome sequence of Camellia sinensis var. sinensis provides insights into the evolution of the tea genome and tea quality.</title>
        <authorList>
            <person name="Wei C."/>
            <person name="Yang H."/>
            <person name="Wang S."/>
            <person name="Zhao J."/>
            <person name="Liu C."/>
            <person name="Gao L."/>
            <person name="Xia E."/>
            <person name="Lu Y."/>
            <person name="Tai Y."/>
            <person name="She G."/>
            <person name="Sun J."/>
            <person name="Cao H."/>
            <person name="Tong W."/>
            <person name="Gao Q."/>
            <person name="Li Y."/>
            <person name="Deng W."/>
            <person name="Jiang X."/>
            <person name="Wang W."/>
            <person name="Chen Q."/>
            <person name="Zhang S."/>
            <person name="Li H."/>
            <person name="Wu J."/>
            <person name="Wang P."/>
            <person name="Li P."/>
            <person name="Shi C."/>
            <person name="Zheng F."/>
            <person name="Jian J."/>
            <person name="Huang B."/>
            <person name="Shan D."/>
            <person name="Shi M."/>
            <person name="Fang C."/>
            <person name="Yue Y."/>
            <person name="Li F."/>
            <person name="Li D."/>
            <person name="Wei S."/>
            <person name="Han B."/>
            <person name="Jiang C."/>
            <person name="Yin Y."/>
            <person name="Xia T."/>
            <person name="Zhang Z."/>
            <person name="Bennetzen J.L."/>
            <person name="Zhao S."/>
            <person name="Wan X."/>
        </authorList>
    </citation>
    <scope>NUCLEOTIDE SEQUENCE [LARGE SCALE GENOMIC DNA]</scope>
    <source>
        <strain evidence="15">cv. Shuchazao</strain>
        <tissue evidence="14">Leaf</tissue>
    </source>
</reference>
<dbReference type="PROSITE" id="PS51892">
    <property type="entry name" value="SUBTILASE"/>
    <property type="match status" value="2"/>
</dbReference>
<evidence type="ECO:0000313" key="15">
    <source>
        <dbReference type="Proteomes" id="UP000306102"/>
    </source>
</evidence>
<dbReference type="Gene3D" id="3.30.70.80">
    <property type="entry name" value="Peptidase S8 propeptide/proteinase inhibitor I9"/>
    <property type="match status" value="1"/>
</dbReference>
<dbReference type="InterPro" id="IPR041469">
    <property type="entry name" value="Subtilisin-like_FN3"/>
</dbReference>
<dbReference type="InterPro" id="IPR010259">
    <property type="entry name" value="S8pro/Inhibitor_I9"/>
</dbReference>
<dbReference type="InterPro" id="IPR045051">
    <property type="entry name" value="SBT"/>
</dbReference>
<keyword evidence="3" id="KW-0964">Secreted</keyword>
<comment type="caution">
    <text evidence="10">Lacks conserved residue(s) required for the propagation of feature annotation.</text>
</comment>
<evidence type="ECO:0000313" key="14">
    <source>
        <dbReference type="EMBL" id="THF97609.1"/>
    </source>
</evidence>
<keyword evidence="15" id="KW-1185">Reference proteome</keyword>
<dbReference type="Proteomes" id="UP000306102">
    <property type="component" value="Unassembled WGS sequence"/>
</dbReference>
<evidence type="ECO:0000256" key="3">
    <source>
        <dbReference type="ARBA" id="ARBA00022525"/>
    </source>
</evidence>
<evidence type="ECO:0000256" key="1">
    <source>
        <dbReference type="ARBA" id="ARBA00004613"/>
    </source>
</evidence>
<sequence length="1058" mass="114611">MVLVVDLPLHRSSIFFIIFTWFLFIHHVRSTAVERSTYIIHMDKSLMPKAFTTHHHWYSSTVDSLKQSGPTTTTNMSNSISPPSPSVIYTYDNVAHGFCALLSQNELEAVKKSLGFVSAYNDRELKLRTTHTPEFLSLNPSSGLWPASNYGKDVIVGVVDSGVWPESLSFKDDGMTSPIPSKWKGTCEVGQEFNASMCNSKLIGARYFNKGLIASKPHIKISMKSARDTGGHGTHTASTAAGNFVESVSFFGYAEGTARGLAPRARLAVYKVNWNEGFQSSDFLAGIDQAVADGVDILSLSFGFDFDLPFYENTIAIACFGAMEKGVFVAHAGGNTGPDILSLYDSIPWTTTVAASSIDRSFAGTVTLGNGLTITGWNYGKDVIVGVVDSGVWPESLSFKDDGMTSPIPSKWKGTCEVGQEFNASMCNSKLIGARYFNKGLIASKPHIKISMKSARDTGGHGTHTASTAAGNFVESVSFFGYAEGTARGLAPRARLAVYKVNWNEGFQSSDFLAGIDQAVADGVDILSLSFGFDFDLPFYENTIAIACFSAMEKGVFVAHAGGNTGPDILSLYDSIPWTTTVAASSIDRSFAGTVTLGNGLTITGWSVFPASALVEKLPLFYNKTVAFCNSTELLAQVASSIIICEGIGDVSSRLQLISSLNVPAAIFISDEIFETSAYFPWPGVVISTKDGHAVIKYAKSKHNPLASMKFKQTVLGTKPAPVVASYSSRGPSRTYTGLLKPDLMAPGSQVLAAWIPIVSSATIGFRISLSSDYNIVSGTSMACPHVAGVAALLKGAHPEWSPAAIRSAMMTTASPIDNTDNLIQDYGQNNTFASPLAMGSGQIDPNKALDPGLVYDTPPQDYVNVMCYMNYTKKQILTITRSNRYNCSKPSPDLNYPSFIAFYNNKSTTMVQTFERTLTNVGDGMATYYAKVMAPTGSKVRISPRMLIFNGKYDRKSYTLSIECKSNLNGTMTYGSLVWIEDSGTRMVRSPIVLSREKYHTPVSTQYGYDMFFEVPMLHSELRFKSSSSLVQVVQQLKCNSDLDCNSTDYSSRSSSI</sequence>
<evidence type="ECO:0000259" key="13">
    <source>
        <dbReference type="Pfam" id="PF17766"/>
    </source>
</evidence>
<dbReference type="CDD" id="cd04852">
    <property type="entry name" value="Peptidases_S8_3"/>
    <property type="match status" value="2"/>
</dbReference>
<dbReference type="PANTHER" id="PTHR10795">
    <property type="entry name" value="PROPROTEIN CONVERTASE SUBTILISIN/KEXIN"/>
    <property type="match status" value="1"/>
</dbReference>
<dbReference type="SUPFAM" id="SSF52743">
    <property type="entry name" value="Subtilisin-like"/>
    <property type="match status" value="2"/>
</dbReference>
<evidence type="ECO:0000256" key="7">
    <source>
        <dbReference type="ARBA" id="ARBA00022825"/>
    </source>
</evidence>
<dbReference type="GO" id="GO:0004252">
    <property type="term" value="F:serine-type endopeptidase activity"/>
    <property type="evidence" value="ECO:0007669"/>
    <property type="project" value="UniProtKB-UniRule"/>
</dbReference>
<dbReference type="InterPro" id="IPR036852">
    <property type="entry name" value="Peptidase_S8/S53_dom_sf"/>
</dbReference>
<keyword evidence="7 10" id="KW-0720">Serine protease</keyword>
<feature type="domain" description="Peptidase S8/S53" evidence="11">
    <location>
        <begin position="380"/>
        <end position="825"/>
    </location>
</feature>
<dbReference type="CDD" id="cd02120">
    <property type="entry name" value="PA_subtilisin_like"/>
    <property type="match status" value="1"/>
</dbReference>
<keyword evidence="8" id="KW-0325">Glycoprotein</keyword>
<dbReference type="PRINTS" id="PR00723">
    <property type="entry name" value="SUBTILISIN"/>
</dbReference>
<dbReference type="GO" id="GO:0005576">
    <property type="term" value="C:extracellular region"/>
    <property type="evidence" value="ECO:0007669"/>
    <property type="project" value="UniProtKB-SubCell"/>
</dbReference>
<feature type="domain" description="Subtilisin-like protease fibronectin type-III" evidence="13">
    <location>
        <begin position="894"/>
        <end position="994"/>
    </location>
</feature>
<dbReference type="GO" id="GO:0006508">
    <property type="term" value="P:proteolysis"/>
    <property type="evidence" value="ECO:0007669"/>
    <property type="project" value="UniProtKB-KW"/>
</dbReference>
<dbReference type="AlphaFoldDB" id="A0A4S4D5G0"/>
<dbReference type="Pfam" id="PF17766">
    <property type="entry name" value="fn3_6"/>
    <property type="match status" value="1"/>
</dbReference>
<evidence type="ECO:0000256" key="10">
    <source>
        <dbReference type="PROSITE-ProRule" id="PRU01240"/>
    </source>
</evidence>
<protein>
    <submittedName>
        <fullName evidence="14">Uncharacterized protein</fullName>
    </submittedName>
</protein>
<comment type="similarity">
    <text evidence="2 10">Belongs to the peptidase S8 family.</text>
</comment>
<dbReference type="Gene3D" id="2.60.40.2310">
    <property type="match status" value="1"/>
</dbReference>
<evidence type="ECO:0000256" key="4">
    <source>
        <dbReference type="ARBA" id="ARBA00022670"/>
    </source>
</evidence>
<keyword evidence="4 10" id="KW-0645">Protease</keyword>
<dbReference type="InterPro" id="IPR015500">
    <property type="entry name" value="Peptidase_S8_subtilisin-rel"/>
</dbReference>
<feature type="active site" description="Charge relay system" evidence="9 10">
    <location>
        <position position="389"/>
    </location>
</feature>
<feature type="domain" description="Peptidase S8/S53" evidence="11">
    <location>
        <begin position="151"/>
        <end position="360"/>
    </location>
</feature>
<dbReference type="PROSITE" id="PS00138">
    <property type="entry name" value="SUBTILASE_SER"/>
    <property type="match status" value="1"/>
</dbReference>
<feature type="active site" description="Charge relay system" evidence="9 10">
    <location>
        <position position="461"/>
    </location>
</feature>
<evidence type="ECO:0000256" key="6">
    <source>
        <dbReference type="ARBA" id="ARBA00022801"/>
    </source>
</evidence>
<dbReference type="FunFam" id="3.30.70.80:FF:000003">
    <property type="entry name" value="Subtilisin-like protease SBT1.9"/>
    <property type="match status" value="1"/>
</dbReference>
<evidence type="ECO:0000256" key="5">
    <source>
        <dbReference type="ARBA" id="ARBA00022729"/>
    </source>
</evidence>
<dbReference type="InterPro" id="IPR000209">
    <property type="entry name" value="Peptidase_S8/S53_dom"/>
</dbReference>
<dbReference type="FunFam" id="3.40.50.200:FF:000006">
    <property type="entry name" value="Subtilisin-like protease SBT1.5"/>
    <property type="match status" value="2"/>
</dbReference>
<comment type="subcellular location">
    <subcellularLocation>
        <location evidence="1">Secreted</location>
    </subcellularLocation>
</comment>
<dbReference type="Gene3D" id="3.50.30.30">
    <property type="match status" value="1"/>
</dbReference>
<dbReference type="InterPro" id="IPR037045">
    <property type="entry name" value="S8pro/Inhibitor_I9_sf"/>
</dbReference>
<evidence type="ECO:0000259" key="12">
    <source>
        <dbReference type="Pfam" id="PF05922"/>
    </source>
</evidence>
<comment type="caution">
    <text evidence="14">The sequence shown here is derived from an EMBL/GenBank/DDBJ whole genome shotgun (WGS) entry which is preliminary data.</text>
</comment>
<evidence type="ECO:0000259" key="11">
    <source>
        <dbReference type="Pfam" id="PF00082"/>
    </source>
</evidence>
<dbReference type="Pfam" id="PF05922">
    <property type="entry name" value="Inhibitor_I9"/>
    <property type="match status" value="1"/>
</dbReference>
<dbReference type="EMBL" id="SDRB02012469">
    <property type="protein sequence ID" value="THF97609.1"/>
    <property type="molecule type" value="Genomic_DNA"/>
</dbReference>
<dbReference type="InterPro" id="IPR023828">
    <property type="entry name" value="Peptidase_S8_Ser-AS"/>
</dbReference>
<dbReference type="Pfam" id="PF00082">
    <property type="entry name" value="Peptidase_S8"/>
    <property type="match status" value="2"/>
</dbReference>
<name>A0A4S4D5G0_CAMSN</name>
<proteinExistence type="inferred from homology"/>
<evidence type="ECO:0000256" key="2">
    <source>
        <dbReference type="ARBA" id="ARBA00011073"/>
    </source>
</evidence>
<feature type="active site" description="Charge relay system" evidence="9 10">
    <location>
        <position position="781"/>
    </location>
</feature>
<accession>A0A4S4D5G0</accession>
<gene>
    <name evidence="14" type="ORF">TEA_015674</name>
</gene>